<evidence type="ECO:0000313" key="3">
    <source>
        <dbReference type="Proteomes" id="UP001157186"/>
    </source>
</evidence>
<proteinExistence type="predicted"/>
<comment type="caution">
    <text evidence="2">The sequence shown here is derived from an EMBL/GenBank/DDBJ whole genome shotgun (WGS) entry which is preliminary data.</text>
</comment>
<protein>
    <submittedName>
        <fullName evidence="2">Uncharacterized protein</fullName>
    </submittedName>
</protein>
<name>A0ABQ6GLX0_9GAMM</name>
<dbReference type="EMBL" id="BSST01000001">
    <property type="protein sequence ID" value="GLX76988.1"/>
    <property type="molecule type" value="Genomic_DNA"/>
</dbReference>
<dbReference type="Proteomes" id="UP001157186">
    <property type="component" value="Unassembled WGS sequence"/>
</dbReference>
<dbReference type="SUPFAM" id="SSF158855">
    <property type="entry name" value="Lipase chaperone-like"/>
    <property type="match status" value="1"/>
</dbReference>
<feature type="coiled-coil region" evidence="1">
    <location>
        <begin position="243"/>
        <end position="306"/>
    </location>
</feature>
<organism evidence="2 3">
    <name type="scientific">Thalassotalea insulae</name>
    <dbReference type="NCBI Taxonomy" id="2056778"/>
    <lineage>
        <taxon>Bacteria</taxon>
        <taxon>Pseudomonadati</taxon>
        <taxon>Pseudomonadota</taxon>
        <taxon>Gammaproteobacteria</taxon>
        <taxon>Alteromonadales</taxon>
        <taxon>Colwelliaceae</taxon>
        <taxon>Thalassotalea</taxon>
    </lineage>
</organism>
<accession>A0ABQ6GLX0</accession>
<keyword evidence="3" id="KW-1185">Reference proteome</keyword>
<evidence type="ECO:0000313" key="2">
    <source>
        <dbReference type="EMBL" id="GLX76988.1"/>
    </source>
</evidence>
<sequence length="326" mass="36840">MVTSIQFSSKSIDLLQKRKLDSNEISNFSAILEKVSVNHGSSKDFLKSLSYEELKLVQKANSLAENIDVDSLSTEGAQNLLAHPDGSDRVDLNNDGIVEVGLAKTIQFPPVNAPKHVKEAWEKATEGMAEMDAMLLQFSMHTVMYGIDIEGFPQKTPLSPAEQWSDKGVNEFFNQLYGNLEFKVNREGWTEHNIMLKDFYQRFEYELSTSSRSVVGQSGSQPSEHSTNSMQASINQLILDARIGLDREKLDEIDQKMKEIENNPNLSPEEKQALLQALQAEKEELIKQASERVKEQEKLMANVSNSQLLMDSINSMTTKQPRHRQF</sequence>
<evidence type="ECO:0000256" key="1">
    <source>
        <dbReference type="SAM" id="Coils"/>
    </source>
</evidence>
<reference evidence="2 3" key="1">
    <citation type="submission" date="2023-03" db="EMBL/GenBank/DDBJ databases">
        <title>Draft genome sequence of Thalassotalea insulae KCTC 62186T.</title>
        <authorList>
            <person name="Sawabe T."/>
        </authorList>
    </citation>
    <scope>NUCLEOTIDE SEQUENCE [LARGE SCALE GENOMIC DNA]</scope>
    <source>
        <strain evidence="2 3">KCTC 62186</strain>
    </source>
</reference>
<dbReference type="RefSeq" id="WP_284242805.1">
    <property type="nucleotide sequence ID" value="NZ_BSST01000001.1"/>
</dbReference>
<gene>
    <name evidence="2" type="ORF">tinsulaeT_03280</name>
</gene>
<keyword evidence="1" id="KW-0175">Coiled coil</keyword>